<dbReference type="RefSeq" id="WP_012940888.1">
    <property type="nucleotide sequence ID" value="NC_013741.1"/>
</dbReference>
<dbReference type="PaxDb" id="572546-Arcpr_1506"/>
<evidence type="ECO:0000313" key="2">
    <source>
        <dbReference type="Proteomes" id="UP000001901"/>
    </source>
</evidence>
<dbReference type="HOGENOM" id="CLU_2461600_0_0_2"/>
<dbReference type="EMBL" id="CP001857">
    <property type="protein sequence ID" value="ADB58552.1"/>
    <property type="molecule type" value="Genomic_DNA"/>
</dbReference>
<sequence>MKLKVRKDEFEAVGLKEGVYFVKVVEAPDMLIIVDKSDVPVRFYSEDGKLYADVPDDIVKELKHDKGEELEILPLNDMKRKGVALVIL</sequence>
<proteinExistence type="predicted"/>
<dbReference type="Proteomes" id="UP000001901">
    <property type="component" value="Chromosome"/>
</dbReference>
<dbReference type="GeneID" id="8740196"/>
<organism evidence="1 2">
    <name type="scientific">Archaeoglobus profundus (strain DSM 5631 / JCM 9629 / NBRC 100127 / Av18)</name>
    <dbReference type="NCBI Taxonomy" id="572546"/>
    <lineage>
        <taxon>Archaea</taxon>
        <taxon>Methanobacteriati</taxon>
        <taxon>Methanobacteriota</taxon>
        <taxon>Archaeoglobi</taxon>
        <taxon>Archaeoglobales</taxon>
        <taxon>Archaeoglobaceae</taxon>
        <taxon>Archaeoglobus</taxon>
    </lineage>
</organism>
<reference evidence="1 2" key="1">
    <citation type="journal article" date="2010" name="Stand. Genomic Sci.">
        <title>Complete genome sequence of Archaeoglobus profundus type strain (AV18).</title>
        <authorList>
            <person name="von Jan M."/>
            <person name="Lapidus A."/>
            <person name="Del Rio T.G."/>
            <person name="Copeland A."/>
            <person name="Tice H."/>
            <person name="Cheng J.F."/>
            <person name="Lucas S."/>
            <person name="Chen F."/>
            <person name="Nolan M."/>
            <person name="Goodwin L."/>
            <person name="Han C."/>
            <person name="Pitluck S."/>
            <person name="Liolios K."/>
            <person name="Ivanova N."/>
            <person name="Mavromatis K."/>
            <person name="Ovchinnikova G."/>
            <person name="Chertkov O."/>
            <person name="Pati A."/>
            <person name="Chen A."/>
            <person name="Palaniappan K."/>
            <person name="Land M."/>
            <person name="Hauser L."/>
            <person name="Chang Y.J."/>
            <person name="Jeffries C.D."/>
            <person name="Saunders E."/>
            <person name="Brettin T."/>
            <person name="Detter J.C."/>
            <person name="Chain P."/>
            <person name="Eichinger K."/>
            <person name="Huber H."/>
            <person name="Spring S."/>
            <person name="Rohde M."/>
            <person name="Goker M."/>
            <person name="Wirth R."/>
            <person name="Woyke T."/>
            <person name="Bristow J."/>
            <person name="Eisen J.A."/>
            <person name="Markowitz V."/>
            <person name="Hugenholtz P."/>
            <person name="Kyrpides N.C."/>
            <person name="Klenk H.P."/>
        </authorList>
    </citation>
    <scope>NUCLEOTIDE SEQUENCE [LARGE SCALE GENOMIC DNA]</scope>
    <source>
        <strain evidence="2">DSM 5631 / JCM 9629 / NBRC 100127 / Av18</strain>
    </source>
</reference>
<accession>D2REK8</accession>
<dbReference type="KEGG" id="apo:Arcpr_1506"/>
<dbReference type="AlphaFoldDB" id="D2REK8"/>
<evidence type="ECO:0000313" key="1">
    <source>
        <dbReference type="EMBL" id="ADB58552.1"/>
    </source>
</evidence>
<dbReference type="STRING" id="572546.Arcpr_1506"/>
<protein>
    <submittedName>
        <fullName evidence="1">Uncharacterized protein</fullName>
    </submittedName>
</protein>
<name>D2REK8_ARCPA</name>
<gene>
    <name evidence="1" type="ordered locus">Arcpr_1506</name>
</gene>
<keyword evidence="2" id="KW-1185">Reference proteome</keyword>